<keyword evidence="3" id="KW-1185">Reference proteome</keyword>
<comment type="caution">
    <text evidence="1">The sequence shown here is derived from an EMBL/GenBank/DDBJ whole genome shotgun (WGS) entry which is preliminary data.</text>
</comment>
<reference evidence="2 3" key="1">
    <citation type="journal article" date="2019" name="Nat. Med.">
        <title>A library of human gut bacterial isolates paired with longitudinal multiomics data enables mechanistic microbiome research.</title>
        <authorList>
            <person name="Poyet M."/>
            <person name="Groussin M."/>
            <person name="Gibbons S.M."/>
            <person name="Avila-Pacheco J."/>
            <person name="Jiang X."/>
            <person name="Kearney S.M."/>
            <person name="Perrotta A.R."/>
            <person name="Berdy B."/>
            <person name="Zhao S."/>
            <person name="Lieberman T.D."/>
            <person name="Swanson P.K."/>
            <person name="Smith M."/>
            <person name="Roesemann S."/>
            <person name="Alexander J.E."/>
            <person name="Rich S.A."/>
            <person name="Livny J."/>
            <person name="Vlamakis H."/>
            <person name="Clish C."/>
            <person name="Bullock K."/>
            <person name="Deik A."/>
            <person name="Scott J."/>
            <person name="Pierce K.A."/>
            <person name="Xavier R.J."/>
            <person name="Alm E.J."/>
        </authorList>
    </citation>
    <scope>NUCLEOTIDE SEQUENCE [LARGE SCALE GENOMIC DNA]</scope>
    <source>
        <strain evidence="2 3">BIOML-A1</strain>
    </source>
</reference>
<dbReference type="Proteomes" id="UP001055105">
    <property type="component" value="Unassembled WGS sequence"/>
</dbReference>
<dbReference type="EMBL" id="BQOL01000001">
    <property type="protein sequence ID" value="GKI17462.1"/>
    <property type="molecule type" value="Genomic_DNA"/>
</dbReference>
<dbReference type="EMBL" id="VVND01000036">
    <property type="protein sequence ID" value="KAA3157725.1"/>
    <property type="molecule type" value="Genomic_DNA"/>
</dbReference>
<name>A0A5B5VJW7_9BACT</name>
<gene>
    <name evidence="1" type="ORF">CE91St16_03700</name>
    <name evidence="2" type="ORF">F2A26_14030</name>
</gene>
<reference evidence="1" key="2">
    <citation type="submission" date="2022-01" db="EMBL/GenBank/DDBJ databases">
        <title>Novel bile acid biosynthetic pathways are enriched in the microbiome of centenarians.</title>
        <authorList>
            <person name="Sato Y."/>
            <person name="Atarashi K."/>
            <person name="Plichta R.D."/>
            <person name="Arai Y."/>
            <person name="Sasajima S."/>
            <person name="Kearney M.S."/>
            <person name="Suda W."/>
            <person name="Takeshita K."/>
            <person name="Sasaki T."/>
            <person name="Okamoto S."/>
            <person name="Skelly N.A."/>
            <person name="Okamura Y."/>
            <person name="Vlamakis H."/>
            <person name="Li Y."/>
            <person name="Tanoue T."/>
            <person name="Takei H."/>
            <person name="Nittono H."/>
            <person name="Narushima S."/>
            <person name="Irie J."/>
            <person name="Itoh H."/>
            <person name="Moriya K."/>
            <person name="Sugiura Y."/>
            <person name="Suematsu M."/>
            <person name="Moritoki N."/>
            <person name="Shibata S."/>
            <person name="Littman R.D."/>
            <person name="Fischbach A.M."/>
            <person name="Uwamino Y."/>
            <person name="Inoue T."/>
            <person name="Honda A."/>
            <person name="Hattori M."/>
            <person name="Murai T."/>
            <person name="Xavier J.R."/>
            <person name="Hirose N."/>
            <person name="Honda K."/>
        </authorList>
    </citation>
    <scope>NUCLEOTIDE SEQUENCE</scope>
    <source>
        <strain evidence="1">CE91-St16</strain>
    </source>
</reference>
<dbReference type="AlphaFoldDB" id="A0A5B5VJW7"/>
<sequence>MRNYCFNRFTLRTDNIEARRKVLRWLALNYRLYEYIPSKNEVRGRFIARKPFPLAAFRHLTRTIPNDATLFLRIVSTDLYTLDLEGYVYSDGEWHALRL</sequence>
<dbReference type="Proteomes" id="UP000324870">
    <property type="component" value="Unassembled WGS sequence"/>
</dbReference>
<evidence type="ECO:0000313" key="4">
    <source>
        <dbReference type="Proteomes" id="UP001055105"/>
    </source>
</evidence>
<organism evidence="1 4">
    <name type="scientific">Alistipes finegoldii</name>
    <dbReference type="NCBI Taxonomy" id="214856"/>
    <lineage>
        <taxon>Bacteria</taxon>
        <taxon>Pseudomonadati</taxon>
        <taxon>Bacteroidota</taxon>
        <taxon>Bacteroidia</taxon>
        <taxon>Bacteroidales</taxon>
        <taxon>Rikenellaceae</taxon>
        <taxon>Alistipes</taxon>
    </lineage>
</organism>
<evidence type="ECO:0000313" key="1">
    <source>
        <dbReference type="EMBL" id="GKI17462.1"/>
    </source>
</evidence>
<dbReference type="RefSeq" id="WP_130063996.1">
    <property type="nucleotide sequence ID" value="NZ_AP025581.1"/>
</dbReference>
<protein>
    <submittedName>
        <fullName evidence="1">Uncharacterized protein</fullName>
    </submittedName>
</protein>
<proteinExistence type="predicted"/>
<evidence type="ECO:0000313" key="2">
    <source>
        <dbReference type="EMBL" id="KAA3157725.1"/>
    </source>
</evidence>
<evidence type="ECO:0000313" key="3">
    <source>
        <dbReference type="Proteomes" id="UP000324870"/>
    </source>
</evidence>
<accession>A0A5B5VJW7</accession>